<protein>
    <submittedName>
        <fullName evidence="3">Uncharacterized protein</fullName>
    </submittedName>
</protein>
<keyword evidence="2" id="KW-1133">Transmembrane helix</keyword>
<dbReference type="RefSeq" id="WP_068687838.1">
    <property type="nucleotide sequence ID" value="NZ_CP063196.1"/>
</dbReference>
<dbReference type="KEGG" id="thao:NI17_001325"/>
<evidence type="ECO:0000313" key="4">
    <source>
        <dbReference type="Proteomes" id="UP000265719"/>
    </source>
</evidence>
<dbReference type="EMBL" id="CP063196">
    <property type="protein sequence ID" value="UOE19934.1"/>
    <property type="molecule type" value="Genomic_DNA"/>
</dbReference>
<feature type="compositionally biased region" description="Pro residues" evidence="1">
    <location>
        <begin position="116"/>
        <end position="129"/>
    </location>
</feature>
<accession>A0A399G2M1</accession>
<feature type="transmembrane region" description="Helical" evidence="2">
    <location>
        <begin position="42"/>
        <end position="69"/>
    </location>
</feature>
<sequence length="223" mass="23323">MTEEFDDFEERLRAALRAEADDIPVSHDALERIRARTERKRLFPWLGLVWFRPVVAVGAAALIAGSVLLGTPQIRDHVLPESFVSAADSQRAEESAPSPVEDPVGEDDGADAPAGGVPPVPEAVPPSPEPSVSDSSPSSEESAPDSCASAAPEATDEEASPSEDEDRSAAQPCPSDAESEEPTPDRPSSSPEEEDGSGDATASSSPSPEEEAPSSSPRRDDSP</sequence>
<keyword evidence="2" id="KW-0812">Transmembrane</keyword>
<evidence type="ECO:0000313" key="3">
    <source>
        <dbReference type="EMBL" id="UOE19934.1"/>
    </source>
</evidence>
<dbReference type="AlphaFoldDB" id="A0A399G2M1"/>
<organism evidence="3 4">
    <name type="scientific">Thermobifida halotolerans</name>
    <dbReference type="NCBI Taxonomy" id="483545"/>
    <lineage>
        <taxon>Bacteria</taxon>
        <taxon>Bacillati</taxon>
        <taxon>Actinomycetota</taxon>
        <taxon>Actinomycetes</taxon>
        <taxon>Streptosporangiales</taxon>
        <taxon>Nocardiopsidaceae</taxon>
        <taxon>Thermobifida</taxon>
    </lineage>
</organism>
<evidence type="ECO:0000256" key="1">
    <source>
        <dbReference type="SAM" id="MobiDB-lite"/>
    </source>
</evidence>
<keyword evidence="4" id="KW-1185">Reference proteome</keyword>
<gene>
    <name evidence="3" type="ORF">NI17_001325</name>
</gene>
<feature type="compositionally biased region" description="Acidic residues" evidence="1">
    <location>
        <begin position="154"/>
        <end position="166"/>
    </location>
</feature>
<keyword evidence="2" id="KW-0472">Membrane</keyword>
<evidence type="ECO:0000256" key="2">
    <source>
        <dbReference type="SAM" id="Phobius"/>
    </source>
</evidence>
<feature type="compositionally biased region" description="Low complexity" evidence="1">
    <location>
        <begin position="130"/>
        <end position="153"/>
    </location>
</feature>
<name>A0A399G2M1_9ACTN</name>
<dbReference type="OrthoDB" id="3483857at2"/>
<feature type="region of interest" description="Disordered" evidence="1">
    <location>
        <begin position="85"/>
        <end position="223"/>
    </location>
</feature>
<dbReference type="Proteomes" id="UP000265719">
    <property type="component" value="Chromosome"/>
</dbReference>
<proteinExistence type="predicted"/>
<reference evidence="3" key="1">
    <citation type="submission" date="2020-10" db="EMBL/GenBank/DDBJ databases">
        <title>De novo genome project of the cellulose decomposer Thermobifida halotolerans type strain.</title>
        <authorList>
            <person name="Nagy I."/>
            <person name="Horvath B."/>
            <person name="Kukolya J."/>
            <person name="Nagy I."/>
            <person name="Orsini M."/>
        </authorList>
    </citation>
    <scope>NUCLEOTIDE SEQUENCE</scope>
    <source>
        <strain evidence="3">DSM 44931</strain>
    </source>
</reference>